<dbReference type="AlphaFoldDB" id="A0A212LQM4"/>
<organism evidence="1">
    <name type="scientific">uncultured Pleomorphomonas sp</name>
    <dbReference type="NCBI Taxonomy" id="442121"/>
    <lineage>
        <taxon>Bacteria</taxon>
        <taxon>Pseudomonadati</taxon>
        <taxon>Pseudomonadota</taxon>
        <taxon>Alphaproteobacteria</taxon>
        <taxon>Hyphomicrobiales</taxon>
        <taxon>Pleomorphomonadaceae</taxon>
        <taxon>Pleomorphomonas</taxon>
        <taxon>environmental samples</taxon>
    </lineage>
</organism>
<accession>A0A212LQM4</accession>
<protein>
    <submittedName>
        <fullName evidence="1">Uncharacterized protein</fullName>
    </submittedName>
</protein>
<dbReference type="EMBL" id="FMJD01000013">
    <property type="protein sequence ID" value="SCM79884.1"/>
    <property type="molecule type" value="Genomic_DNA"/>
</dbReference>
<sequence length="117" mass="13205">MRGDVSGGAKKEFKMAEILKIEGPVSREDEWGSTIFEFHVTYESGRVLRWLLEFSHNNRTFSTRPAGSPDLPSVFPKMLLALGYRPIDIRSGGLRNHLRSMLSPEDIAICAQASLRR</sequence>
<proteinExistence type="predicted"/>
<reference evidence="1" key="1">
    <citation type="submission" date="2016-08" db="EMBL/GenBank/DDBJ databases">
        <authorList>
            <person name="Seilhamer J.J."/>
        </authorList>
    </citation>
    <scope>NUCLEOTIDE SEQUENCE</scope>
    <source>
        <strain evidence="1">86</strain>
    </source>
</reference>
<gene>
    <name evidence="1" type="ORF">KL86PLE_90689</name>
</gene>
<evidence type="ECO:0000313" key="1">
    <source>
        <dbReference type="EMBL" id="SCM79884.1"/>
    </source>
</evidence>
<name>A0A212LQM4_9HYPH</name>